<evidence type="ECO:0000256" key="3">
    <source>
        <dbReference type="ARBA" id="ARBA00022722"/>
    </source>
</evidence>
<dbReference type="InterPro" id="IPR036397">
    <property type="entry name" value="RNaseH_sf"/>
</dbReference>
<evidence type="ECO:0000256" key="1">
    <source>
        <dbReference type="ARBA" id="ARBA00022679"/>
    </source>
</evidence>
<evidence type="ECO:0000256" key="2">
    <source>
        <dbReference type="ARBA" id="ARBA00022695"/>
    </source>
</evidence>
<dbReference type="InterPro" id="IPR012337">
    <property type="entry name" value="RNaseH-like_sf"/>
</dbReference>
<dbReference type="SUPFAM" id="SSF53098">
    <property type="entry name" value="Ribonuclease H-like"/>
    <property type="match status" value="1"/>
</dbReference>
<keyword evidence="6" id="KW-0695">RNA-directed DNA polymerase</keyword>
<dbReference type="EMBL" id="JAVXUO010000500">
    <property type="protein sequence ID" value="KAK2991634.1"/>
    <property type="molecule type" value="Genomic_DNA"/>
</dbReference>
<evidence type="ECO:0000259" key="7">
    <source>
        <dbReference type="Pfam" id="PF13456"/>
    </source>
</evidence>
<reference evidence="9" key="1">
    <citation type="submission" date="2022-12" db="EMBL/GenBank/DDBJ databases">
        <title>Draft genome assemblies for two species of Escallonia (Escalloniales).</title>
        <authorList>
            <person name="Chanderbali A."/>
            <person name="Dervinis C."/>
            <person name="Anghel I."/>
            <person name="Soltis D."/>
            <person name="Soltis P."/>
            <person name="Zapata F."/>
        </authorList>
    </citation>
    <scope>NUCLEOTIDE SEQUENCE</scope>
    <source>
        <strain evidence="9">UCBG92.1500</strain>
        <tissue evidence="9">Leaf</tissue>
    </source>
</reference>
<evidence type="ECO:0000256" key="5">
    <source>
        <dbReference type="ARBA" id="ARBA00022801"/>
    </source>
</evidence>
<keyword evidence="5" id="KW-0378">Hydrolase</keyword>
<keyword evidence="3" id="KW-0540">Nuclease</keyword>
<dbReference type="InterPro" id="IPR041373">
    <property type="entry name" value="RT_RNaseH"/>
</dbReference>
<dbReference type="PANTHER" id="PTHR48475:SF1">
    <property type="entry name" value="RNASE H TYPE-1 DOMAIN-CONTAINING PROTEIN"/>
    <property type="match status" value="1"/>
</dbReference>
<evidence type="ECO:0000256" key="4">
    <source>
        <dbReference type="ARBA" id="ARBA00022759"/>
    </source>
</evidence>
<proteinExistence type="predicted"/>
<dbReference type="Pfam" id="PF13456">
    <property type="entry name" value="RVT_3"/>
    <property type="match status" value="1"/>
</dbReference>
<dbReference type="Gene3D" id="3.30.420.10">
    <property type="entry name" value="Ribonuclease H-like superfamily/Ribonuclease H"/>
    <property type="match status" value="1"/>
</dbReference>
<comment type="caution">
    <text evidence="9">The sequence shown here is derived from an EMBL/GenBank/DDBJ whole genome shotgun (WGS) entry which is preliminary data.</text>
</comment>
<keyword evidence="1" id="KW-0808">Transferase</keyword>
<evidence type="ECO:0000313" key="10">
    <source>
        <dbReference type="Proteomes" id="UP001187471"/>
    </source>
</evidence>
<keyword evidence="4" id="KW-0255">Endonuclease</keyword>
<dbReference type="InterPro" id="IPR002156">
    <property type="entry name" value="RNaseH_domain"/>
</dbReference>
<dbReference type="GO" id="GO:0004523">
    <property type="term" value="F:RNA-DNA hybrid ribonuclease activity"/>
    <property type="evidence" value="ECO:0007669"/>
    <property type="project" value="InterPro"/>
</dbReference>
<dbReference type="PANTHER" id="PTHR48475">
    <property type="entry name" value="RIBONUCLEASE H"/>
    <property type="match status" value="1"/>
</dbReference>
<protein>
    <recommendedName>
        <fullName evidence="11">RNase H type-1 domain-containing protein</fullName>
    </recommendedName>
</protein>
<feature type="domain" description="Reverse transcriptase RNase H-like" evidence="8">
    <location>
        <begin position="2"/>
        <end position="93"/>
    </location>
</feature>
<dbReference type="Pfam" id="PF17917">
    <property type="entry name" value="RT_RNaseH"/>
    <property type="match status" value="1"/>
</dbReference>
<dbReference type="CDD" id="cd09279">
    <property type="entry name" value="RNase_HI_like"/>
    <property type="match status" value="1"/>
</dbReference>
<keyword evidence="2" id="KW-0548">Nucleotidyltransferase</keyword>
<evidence type="ECO:0008006" key="11">
    <source>
        <dbReference type="Google" id="ProtNLM"/>
    </source>
</evidence>
<dbReference type="GO" id="GO:0003964">
    <property type="term" value="F:RNA-directed DNA polymerase activity"/>
    <property type="evidence" value="ECO:0007669"/>
    <property type="project" value="UniProtKB-KW"/>
</dbReference>
<sequence length="286" mass="32430">MDYSLCSLFSQGNDKGYKQSTYYFSKSLNVKAQKYSDVEKLCLTLSSTAVKLRHYLLPFEALVIARIDLIKYILTRPLLRGKLGKWIVALIEYSLTYIPQKAVKGQVLARFLADHPNKDTKEEELYVGIVPWKMMFDGSETSDGAGARVVFLSPVGFIHQFAFQITKDCSNNQAEYEALIIGLEMLLEMHVMYVHIFGDSQLVVKQINGKFKCCAVGLEINFSYAMYLLNKFDDAIITHVPRIENGDANLMAQLASRQLIPSELLNTGLKYLDNFHQLVRGTNKSK</sequence>
<evidence type="ECO:0000256" key="6">
    <source>
        <dbReference type="ARBA" id="ARBA00022918"/>
    </source>
</evidence>
<evidence type="ECO:0000313" key="9">
    <source>
        <dbReference type="EMBL" id="KAK2991634.1"/>
    </source>
</evidence>
<organism evidence="9 10">
    <name type="scientific">Escallonia rubra</name>
    <dbReference type="NCBI Taxonomy" id="112253"/>
    <lineage>
        <taxon>Eukaryota</taxon>
        <taxon>Viridiplantae</taxon>
        <taxon>Streptophyta</taxon>
        <taxon>Embryophyta</taxon>
        <taxon>Tracheophyta</taxon>
        <taxon>Spermatophyta</taxon>
        <taxon>Magnoliopsida</taxon>
        <taxon>eudicotyledons</taxon>
        <taxon>Gunneridae</taxon>
        <taxon>Pentapetalae</taxon>
        <taxon>asterids</taxon>
        <taxon>campanulids</taxon>
        <taxon>Escalloniales</taxon>
        <taxon>Escalloniaceae</taxon>
        <taxon>Escallonia</taxon>
    </lineage>
</organism>
<dbReference type="SUPFAM" id="SSF56672">
    <property type="entry name" value="DNA/RNA polymerases"/>
    <property type="match status" value="1"/>
</dbReference>
<name>A0AA88UNH5_9ASTE</name>
<evidence type="ECO:0000259" key="8">
    <source>
        <dbReference type="Pfam" id="PF17917"/>
    </source>
</evidence>
<dbReference type="InterPro" id="IPR043502">
    <property type="entry name" value="DNA/RNA_pol_sf"/>
</dbReference>
<dbReference type="Proteomes" id="UP001187471">
    <property type="component" value="Unassembled WGS sequence"/>
</dbReference>
<dbReference type="GO" id="GO:0003676">
    <property type="term" value="F:nucleic acid binding"/>
    <property type="evidence" value="ECO:0007669"/>
    <property type="project" value="InterPro"/>
</dbReference>
<dbReference type="AlphaFoldDB" id="A0AA88UNH5"/>
<gene>
    <name evidence="9" type="ORF">RJ640_025117</name>
</gene>
<accession>A0AA88UNH5</accession>
<keyword evidence="10" id="KW-1185">Reference proteome</keyword>
<feature type="domain" description="RNase H type-1" evidence="7">
    <location>
        <begin position="136"/>
        <end position="254"/>
    </location>
</feature>